<dbReference type="PROSITE" id="PS51892">
    <property type="entry name" value="SUBTILASE"/>
    <property type="match status" value="1"/>
</dbReference>
<dbReference type="PROSITE" id="PS00137">
    <property type="entry name" value="SUBTILASE_HIS"/>
    <property type="match status" value="1"/>
</dbReference>
<dbReference type="InterPro" id="IPR050131">
    <property type="entry name" value="Peptidase_S8_subtilisin-like"/>
</dbReference>
<dbReference type="InterPro" id="IPR023828">
    <property type="entry name" value="Peptidase_S8_Ser-AS"/>
</dbReference>
<evidence type="ECO:0000313" key="7">
    <source>
        <dbReference type="EMBL" id="NKC31189.1"/>
    </source>
</evidence>
<evidence type="ECO:0000256" key="1">
    <source>
        <dbReference type="ARBA" id="ARBA00011073"/>
    </source>
</evidence>
<comment type="caution">
    <text evidence="7">The sequence shown here is derived from an EMBL/GenBank/DDBJ whole genome shotgun (WGS) entry which is preliminary data.</text>
</comment>
<feature type="active site" description="Charge relay system" evidence="5">
    <location>
        <position position="221"/>
    </location>
</feature>
<evidence type="ECO:0000256" key="4">
    <source>
        <dbReference type="ARBA" id="ARBA00022825"/>
    </source>
</evidence>
<name>A0ABX1E207_9PROT</name>
<dbReference type="RefSeq" id="WP_168029878.1">
    <property type="nucleotide sequence ID" value="NZ_JAAVNE010000013.1"/>
</dbReference>
<keyword evidence="8" id="KW-1185">Reference proteome</keyword>
<dbReference type="Gene3D" id="3.40.50.200">
    <property type="entry name" value="Peptidase S8/S53 domain"/>
    <property type="match status" value="1"/>
</dbReference>
<dbReference type="PANTHER" id="PTHR43806:SF11">
    <property type="entry name" value="CEREVISIN-RELATED"/>
    <property type="match status" value="1"/>
</dbReference>
<evidence type="ECO:0000256" key="3">
    <source>
        <dbReference type="ARBA" id="ARBA00022801"/>
    </source>
</evidence>
<evidence type="ECO:0000259" key="6">
    <source>
        <dbReference type="Pfam" id="PF00082"/>
    </source>
</evidence>
<keyword evidence="2 5" id="KW-0645">Protease</keyword>
<dbReference type="InterPro" id="IPR022398">
    <property type="entry name" value="Peptidase_S8_His-AS"/>
</dbReference>
<dbReference type="Proteomes" id="UP000787635">
    <property type="component" value="Unassembled WGS sequence"/>
</dbReference>
<evidence type="ECO:0000313" key="8">
    <source>
        <dbReference type="Proteomes" id="UP000787635"/>
    </source>
</evidence>
<keyword evidence="4 5" id="KW-0720">Serine protease</keyword>
<comment type="similarity">
    <text evidence="1 5">Belongs to the peptidase S8 family.</text>
</comment>
<feature type="active site" description="Charge relay system" evidence="5">
    <location>
        <position position="256"/>
    </location>
</feature>
<dbReference type="EMBL" id="JAAVNE010000013">
    <property type="protein sequence ID" value="NKC31189.1"/>
    <property type="molecule type" value="Genomic_DNA"/>
</dbReference>
<accession>A0ABX1E207</accession>
<evidence type="ECO:0000256" key="5">
    <source>
        <dbReference type="PROSITE-ProRule" id="PRU01240"/>
    </source>
</evidence>
<sequence length="502" mass="52625">MRGIDAMSYQYTALGRRVRLPLDPTAIALRFHDAPPKSGRARAVASVPGLQPFAARREVPKQRLTLLPLLPQAVGAPAPAAAIAALDRQPEVARALPVFRLGTAQVVPTERVIFAMRGDADPAPLLQRHRLVPLRQDTARILARAPDAADVFAICRRLSADPAVAYAEPNFVLLGGGAGPRLPGGGPDPMLRDQYALSQIKALEAQALVGGDPAIRIAVLDVGVDTGHPDLAAAVAATFDAIDGDGYQEPYGWDTHGTACAGLAAAVGGNGIGIRGVAAGCALVAVRIGRSFASDQDALIDTNDLWRGLRWAWQTGRADVLSNSWFCMPSSDIAAEIEQARTRGRGGRGCVVVVAAGNDGGPVGFPASLPQVLTVGASTPEDRVKTFNDPDVTRWATSHGPTVGLAAPGMRNLTTSVRPGGTGPGVYRADFHGTSAATPLVAGACALVLSARPELREDQVRDLLCRTADRIGPYPYRNGRNNHAGFGRLNLLRAIQEAQGLT</sequence>
<proteinExistence type="inferred from homology"/>
<gene>
    <name evidence="7" type="ORF">HEQ75_09990</name>
</gene>
<dbReference type="InterPro" id="IPR036852">
    <property type="entry name" value="Peptidase_S8/S53_dom_sf"/>
</dbReference>
<feature type="active site" description="Charge relay system" evidence="5">
    <location>
        <position position="435"/>
    </location>
</feature>
<protein>
    <submittedName>
        <fullName evidence="7">S8 family serine peptidase</fullName>
    </submittedName>
</protein>
<dbReference type="PROSITE" id="PS00138">
    <property type="entry name" value="SUBTILASE_SER"/>
    <property type="match status" value="1"/>
</dbReference>
<dbReference type="PANTHER" id="PTHR43806">
    <property type="entry name" value="PEPTIDASE S8"/>
    <property type="match status" value="1"/>
</dbReference>
<feature type="domain" description="Peptidase S8/S53" evidence="6">
    <location>
        <begin position="215"/>
        <end position="487"/>
    </location>
</feature>
<dbReference type="PRINTS" id="PR00723">
    <property type="entry name" value="SUBTILISIN"/>
</dbReference>
<keyword evidence="3 5" id="KW-0378">Hydrolase</keyword>
<reference evidence="7 8" key="1">
    <citation type="submission" date="2020-03" db="EMBL/GenBank/DDBJ databases">
        <title>Roseomonas selenitidurans sp. nov. isolated from urban soil.</title>
        <authorList>
            <person name="Liu H."/>
        </authorList>
    </citation>
    <scope>NUCLEOTIDE SEQUENCE [LARGE SCALE GENOMIC DNA]</scope>
    <source>
        <strain evidence="7 8">BU-1</strain>
    </source>
</reference>
<dbReference type="InterPro" id="IPR015500">
    <property type="entry name" value="Peptidase_S8_subtilisin-rel"/>
</dbReference>
<organism evidence="7 8">
    <name type="scientific">Falsiroseomonas selenitidurans</name>
    <dbReference type="NCBI Taxonomy" id="2716335"/>
    <lineage>
        <taxon>Bacteria</taxon>
        <taxon>Pseudomonadati</taxon>
        <taxon>Pseudomonadota</taxon>
        <taxon>Alphaproteobacteria</taxon>
        <taxon>Acetobacterales</taxon>
        <taxon>Roseomonadaceae</taxon>
        <taxon>Falsiroseomonas</taxon>
    </lineage>
</organism>
<dbReference type="Pfam" id="PF00082">
    <property type="entry name" value="Peptidase_S8"/>
    <property type="match status" value="1"/>
</dbReference>
<dbReference type="InterPro" id="IPR000209">
    <property type="entry name" value="Peptidase_S8/S53_dom"/>
</dbReference>
<evidence type="ECO:0000256" key="2">
    <source>
        <dbReference type="ARBA" id="ARBA00022670"/>
    </source>
</evidence>
<dbReference type="SUPFAM" id="SSF52743">
    <property type="entry name" value="Subtilisin-like"/>
    <property type="match status" value="1"/>
</dbReference>